<gene>
    <name evidence="1" type="ORF">XNOV1_A017918</name>
</gene>
<name>A0AAV1HPX6_XYRNO</name>
<dbReference type="AlphaFoldDB" id="A0AAV1HPX6"/>
<sequence>MHVAATKSHCARTTTLTVRLNSRWEGSEGPRTDLIVTRAAFTHRGISAAQQPTSPEAAALPSPRALFTDIKKKKAGVTAVPSRSEQTLHPSVCLFQPSVKAAL</sequence>
<evidence type="ECO:0000313" key="2">
    <source>
        <dbReference type="Proteomes" id="UP001178508"/>
    </source>
</evidence>
<protein>
    <submittedName>
        <fullName evidence="1">Uncharacterized protein</fullName>
    </submittedName>
</protein>
<accession>A0AAV1HPX6</accession>
<proteinExistence type="predicted"/>
<dbReference type="Proteomes" id="UP001178508">
    <property type="component" value="Chromosome 24"/>
</dbReference>
<reference evidence="1" key="1">
    <citation type="submission" date="2023-08" db="EMBL/GenBank/DDBJ databases">
        <authorList>
            <person name="Alioto T."/>
            <person name="Alioto T."/>
            <person name="Gomez Garrido J."/>
        </authorList>
    </citation>
    <scope>NUCLEOTIDE SEQUENCE</scope>
</reference>
<dbReference type="EMBL" id="OY660887">
    <property type="protein sequence ID" value="CAJ1086829.1"/>
    <property type="molecule type" value="Genomic_DNA"/>
</dbReference>
<evidence type="ECO:0000313" key="1">
    <source>
        <dbReference type="EMBL" id="CAJ1086829.1"/>
    </source>
</evidence>
<organism evidence="1 2">
    <name type="scientific">Xyrichtys novacula</name>
    <name type="common">Pearly razorfish</name>
    <name type="synonym">Hemipteronotus novacula</name>
    <dbReference type="NCBI Taxonomy" id="13765"/>
    <lineage>
        <taxon>Eukaryota</taxon>
        <taxon>Metazoa</taxon>
        <taxon>Chordata</taxon>
        <taxon>Craniata</taxon>
        <taxon>Vertebrata</taxon>
        <taxon>Euteleostomi</taxon>
        <taxon>Actinopterygii</taxon>
        <taxon>Neopterygii</taxon>
        <taxon>Teleostei</taxon>
        <taxon>Neoteleostei</taxon>
        <taxon>Acanthomorphata</taxon>
        <taxon>Eupercaria</taxon>
        <taxon>Labriformes</taxon>
        <taxon>Labridae</taxon>
        <taxon>Xyrichtys</taxon>
    </lineage>
</organism>
<keyword evidence="2" id="KW-1185">Reference proteome</keyword>